<feature type="region of interest" description="Disordered" evidence="5">
    <location>
        <begin position="918"/>
        <end position="937"/>
    </location>
</feature>
<feature type="compositionally biased region" description="Low complexity" evidence="5">
    <location>
        <begin position="10"/>
        <end position="40"/>
    </location>
</feature>
<keyword evidence="1" id="KW-0328">Glycosyltransferase</keyword>
<dbReference type="Pfam" id="PF00644">
    <property type="entry name" value="PARP"/>
    <property type="match status" value="1"/>
</dbReference>
<dbReference type="SUPFAM" id="SSF54495">
    <property type="entry name" value="UBC-like"/>
    <property type="match status" value="1"/>
</dbReference>
<dbReference type="RefSeq" id="XP_052948920.1">
    <property type="nucleotide sequence ID" value="XM_053090589.1"/>
</dbReference>
<name>A0AA38HCL5_9TREE</name>
<gene>
    <name evidence="7" type="ORF">MKK02DRAFT_39426</name>
</gene>
<dbReference type="GeneID" id="77729794"/>
<dbReference type="InterPro" id="IPR016135">
    <property type="entry name" value="UBQ-conjugating_enzyme/RWD"/>
</dbReference>
<keyword evidence="4" id="KW-0520">NAD</keyword>
<dbReference type="SUPFAM" id="SSF56399">
    <property type="entry name" value="ADP-ribosylation"/>
    <property type="match status" value="1"/>
</dbReference>
<evidence type="ECO:0000256" key="2">
    <source>
        <dbReference type="ARBA" id="ARBA00022679"/>
    </source>
</evidence>
<dbReference type="PROSITE" id="PS50127">
    <property type="entry name" value="UBC_2"/>
    <property type="match status" value="1"/>
</dbReference>
<evidence type="ECO:0000256" key="4">
    <source>
        <dbReference type="ARBA" id="ARBA00023027"/>
    </source>
</evidence>
<dbReference type="Gene3D" id="3.90.228.10">
    <property type="match status" value="1"/>
</dbReference>
<dbReference type="Proteomes" id="UP001164286">
    <property type="component" value="Unassembled WGS sequence"/>
</dbReference>
<protein>
    <recommendedName>
        <fullName evidence="6">UBC core domain-containing protein</fullName>
    </recommendedName>
</protein>
<proteinExistence type="predicted"/>
<dbReference type="GO" id="GO:0003950">
    <property type="term" value="F:NAD+ poly-ADP-ribosyltransferase activity"/>
    <property type="evidence" value="ECO:0007669"/>
    <property type="project" value="InterPro"/>
</dbReference>
<evidence type="ECO:0000259" key="6">
    <source>
        <dbReference type="PROSITE" id="PS50127"/>
    </source>
</evidence>
<dbReference type="GO" id="GO:0016779">
    <property type="term" value="F:nucleotidyltransferase activity"/>
    <property type="evidence" value="ECO:0007669"/>
    <property type="project" value="UniProtKB-KW"/>
</dbReference>
<evidence type="ECO:0000256" key="1">
    <source>
        <dbReference type="ARBA" id="ARBA00022676"/>
    </source>
</evidence>
<organism evidence="7 8">
    <name type="scientific">Dioszegia hungarica</name>
    <dbReference type="NCBI Taxonomy" id="4972"/>
    <lineage>
        <taxon>Eukaryota</taxon>
        <taxon>Fungi</taxon>
        <taxon>Dikarya</taxon>
        <taxon>Basidiomycota</taxon>
        <taxon>Agaricomycotina</taxon>
        <taxon>Tremellomycetes</taxon>
        <taxon>Tremellales</taxon>
        <taxon>Bulleribasidiaceae</taxon>
        <taxon>Dioszegia</taxon>
    </lineage>
</organism>
<feature type="region of interest" description="Disordered" evidence="5">
    <location>
        <begin position="68"/>
        <end position="88"/>
    </location>
</feature>
<dbReference type="InterPro" id="IPR012317">
    <property type="entry name" value="Poly(ADP-ribose)pol_cat_dom"/>
</dbReference>
<feature type="domain" description="UBC core" evidence="6">
    <location>
        <begin position="1028"/>
        <end position="1205"/>
    </location>
</feature>
<feature type="compositionally biased region" description="Low complexity" evidence="5">
    <location>
        <begin position="68"/>
        <end position="79"/>
    </location>
</feature>
<dbReference type="CDD" id="cd23802">
    <property type="entry name" value="UBCc_UBE2Q"/>
    <property type="match status" value="1"/>
</dbReference>
<sequence length="1205" mass="131172">MPAIKKQRVAASGTAADAISISSSSSPSIISMGSSTSSNSQPQPRRSARISVSVASYSEEPVIFAGAGPSAGTAAATAPKPKKVAKSTKSRAAPVVLIPKSAPSAAKGKGKGKAQAVDVDAYDIDLVEDDAFAMALEFASPAPESRAPVPGHGKQNGSAGLLAAHEEDEDVIILPSSQMLMPSSQMLGTSSQGTGRSVWMADVRACEKMSEEDGVWVVEGYAGMEAVISNLVMDEVETSTAFTLSFEDMDGSSFLYGLNIVFDDLPNYPMSYETSISLTTPSPARRAHTRAFERFSSAFDLSVKDLITRLVSALQGDDNANGGTAEDIEDIAMGMGGDGDDDMFGDGPVVQVGRGFEVARGSQADLGRDWGKVKVDFTQAKSMGYRPGLTRISDYWVVSYSIPLKSMAIDPNELAIWDDDLADACADDQRFTLLMRVDGYGASYTDTKWSLALDKNYKPSEETITRHTLQRQSTSLSAPSRPFFLSDALATHLKVFPRSYQLRTSYPLNWDSADKYGMDDAQVVNIFHNQHIPVNEGGRPSDPRGVPGEENDPIEKGMEGNLGLVAFWWLCRRFVQATKYCLNCGVKVEVEGRRPYVCDKALCLYGMMCLGLGPSLSHTIQTHPGVVDLLLTFAHAAASSATRMELPLKINIEVPAEAGIRSEPVNFDTLPEVDQRRALVWLIESLPRVSAMQQHLAQGDHINKLPACPGALTVLRWAVGSCRAYLKETRLGEGVITGTTADLAGMPQYHHVAVSQSNIRQFSFVVGNPEQEAGFRREIEEAKKNKKTLEKYPTLLAFHGSGAERWHNILRTGLDFNEIACGRAYGNGVYFASDSNTSMSAYARPSTVRRPNADFVLTRATALTEIVNVPETFVSRAPYYVVNKVKQIKPFLLLVEGILAPPEVSAVEGQTAVGDAAAAVGGSGGERSGHKMERKRSGKLFEHDPALAIKPTYFGQPLNVYMPDKIPRLKYKDTQPDLPSDAALYVNPVSASPAKSKSKPKKPSYTPYPDEFYTGVTLLPPPSANSTQATKALMREWKGIMGVQMGVGGLPFWVRPDGDRLYSWTLEMFEFDKDSLLAKEMKQLKIQAVVAEVRFPASFPVSPPFMRIIYPRCLPFLQGGGGNITAGGSICNEILTATGWNPTYCVEAMVRDIMLNMTAADRPARIDMMRWQTPYGIQEAVEAYKRVAAQHQWEVPKDFDKITMA</sequence>
<evidence type="ECO:0000256" key="3">
    <source>
        <dbReference type="ARBA" id="ARBA00022695"/>
    </source>
</evidence>
<keyword evidence="3" id="KW-0548">Nucleotidyltransferase</keyword>
<dbReference type="EMBL" id="JAKWFO010000001">
    <property type="protein sequence ID" value="KAI9639143.1"/>
    <property type="molecule type" value="Genomic_DNA"/>
</dbReference>
<feature type="region of interest" description="Disordered" evidence="5">
    <location>
        <begin position="534"/>
        <end position="554"/>
    </location>
</feature>
<evidence type="ECO:0000313" key="8">
    <source>
        <dbReference type="Proteomes" id="UP001164286"/>
    </source>
</evidence>
<evidence type="ECO:0000256" key="5">
    <source>
        <dbReference type="SAM" id="MobiDB-lite"/>
    </source>
</evidence>
<evidence type="ECO:0000313" key="7">
    <source>
        <dbReference type="EMBL" id="KAI9639143.1"/>
    </source>
</evidence>
<dbReference type="InterPro" id="IPR000608">
    <property type="entry name" value="UBC"/>
</dbReference>
<comment type="caution">
    <text evidence="7">The sequence shown here is derived from an EMBL/GenBank/DDBJ whole genome shotgun (WGS) entry which is preliminary data.</text>
</comment>
<dbReference type="InterPro" id="IPR051838">
    <property type="entry name" value="ARTD_PARP"/>
</dbReference>
<dbReference type="PANTHER" id="PTHR21328">
    <property type="entry name" value="POLY ADP-RIBOSE POLYMERASE FAMILY, MEMBER PARP"/>
    <property type="match status" value="1"/>
</dbReference>
<dbReference type="AlphaFoldDB" id="A0AA38HCL5"/>
<reference evidence="7" key="1">
    <citation type="journal article" date="2022" name="G3 (Bethesda)">
        <title>High quality genome of the basidiomycete yeast Dioszegia hungarica PDD-24b-2 isolated from cloud water.</title>
        <authorList>
            <person name="Jarrige D."/>
            <person name="Haridas S."/>
            <person name="Bleykasten-Grosshans C."/>
            <person name="Joly M."/>
            <person name="Nadalig T."/>
            <person name="Sancelme M."/>
            <person name="Vuilleumier S."/>
            <person name="Grigoriev I.V."/>
            <person name="Amato P."/>
            <person name="Bringel F."/>
        </authorList>
    </citation>
    <scope>NUCLEOTIDE SEQUENCE</scope>
    <source>
        <strain evidence="7">PDD-24b-2</strain>
    </source>
</reference>
<keyword evidence="2" id="KW-0808">Transferase</keyword>
<feature type="region of interest" description="Disordered" evidence="5">
    <location>
        <begin position="1"/>
        <end position="51"/>
    </location>
</feature>
<dbReference type="Gene3D" id="3.10.110.10">
    <property type="entry name" value="Ubiquitin Conjugating Enzyme"/>
    <property type="match status" value="1"/>
</dbReference>
<accession>A0AA38HCL5</accession>
<keyword evidence="8" id="KW-1185">Reference proteome</keyword>